<dbReference type="STRING" id="933084.A0A067PQ10"/>
<feature type="compositionally biased region" description="Low complexity" evidence="1">
    <location>
        <begin position="12"/>
        <end position="24"/>
    </location>
</feature>
<feature type="compositionally biased region" description="Basic and acidic residues" evidence="1">
    <location>
        <begin position="504"/>
        <end position="520"/>
    </location>
</feature>
<keyword evidence="2" id="KW-0812">Transmembrane</keyword>
<feature type="transmembrane region" description="Helical" evidence="2">
    <location>
        <begin position="631"/>
        <end position="652"/>
    </location>
</feature>
<protein>
    <submittedName>
        <fullName evidence="3">Uncharacterized protein</fullName>
    </submittedName>
</protein>
<feature type="compositionally biased region" description="Low complexity" evidence="1">
    <location>
        <begin position="142"/>
        <end position="151"/>
    </location>
</feature>
<evidence type="ECO:0000256" key="2">
    <source>
        <dbReference type="SAM" id="Phobius"/>
    </source>
</evidence>
<feature type="region of interest" description="Disordered" evidence="1">
    <location>
        <begin position="1"/>
        <end position="92"/>
    </location>
</feature>
<feature type="region of interest" description="Disordered" evidence="1">
    <location>
        <begin position="117"/>
        <end position="204"/>
    </location>
</feature>
<dbReference type="EMBL" id="KL197721">
    <property type="protein sequence ID" value="KDQ56893.1"/>
    <property type="molecule type" value="Genomic_DNA"/>
</dbReference>
<organism evidence="3 4">
    <name type="scientific">Jaapia argillacea MUCL 33604</name>
    <dbReference type="NCBI Taxonomy" id="933084"/>
    <lineage>
        <taxon>Eukaryota</taxon>
        <taxon>Fungi</taxon>
        <taxon>Dikarya</taxon>
        <taxon>Basidiomycota</taxon>
        <taxon>Agaricomycotina</taxon>
        <taxon>Agaricomycetes</taxon>
        <taxon>Agaricomycetidae</taxon>
        <taxon>Jaapiales</taxon>
        <taxon>Jaapiaceae</taxon>
        <taxon>Jaapia</taxon>
    </lineage>
</organism>
<name>A0A067PQ10_9AGAM</name>
<dbReference type="OrthoDB" id="3271290at2759"/>
<reference evidence="4" key="1">
    <citation type="journal article" date="2014" name="Proc. Natl. Acad. Sci. U.S.A.">
        <title>Extensive sampling of basidiomycete genomes demonstrates inadequacy of the white-rot/brown-rot paradigm for wood decay fungi.</title>
        <authorList>
            <person name="Riley R."/>
            <person name="Salamov A.A."/>
            <person name="Brown D.W."/>
            <person name="Nagy L.G."/>
            <person name="Floudas D."/>
            <person name="Held B.W."/>
            <person name="Levasseur A."/>
            <person name="Lombard V."/>
            <person name="Morin E."/>
            <person name="Otillar R."/>
            <person name="Lindquist E.A."/>
            <person name="Sun H."/>
            <person name="LaButti K.M."/>
            <person name="Schmutz J."/>
            <person name="Jabbour D."/>
            <person name="Luo H."/>
            <person name="Baker S.E."/>
            <person name="Pisabarro A.G."/>
            <person name="Walton J.D."/>
            <person name="Blanchette R.A."/>
            <person name="Henrissat B."/>
            <person name="Martin F."/>
            <person name="Cullen D."/>
            <person name="Hibbett D.S."/>
            <person name="Grigoriev I.V."/>
        </authorList>
    </citation>
    <scope>NUCLEOTIDE SEQUENCE [LARGE SCALE GENOMIC DNA]</scope>
    <source>
        <strain evidence="4">MUCL 33604</strain>
    </source>
</reference>
<dbReference type="HOGENOM" id="CLU_417401_0_0_1"/>
<feature type="compositionally biased region" description="Polar residues" evidence="1">
    <location>
        <begin position="534"/>
        <end position="544"/>
    </location>
</feature>
<gene>
    <name evidence="3" type="ORF">JAAARDRAFT_70539</name>
</gene>
<feature type="compositionally biased region" description="Low complexity" evidence="1">
    <location>
        <begin position="117"/>
        <end position="133"/>
    </location>
</feature>
<evidence type="ECO:0000313" key="3">
    <source>
        <dbReference type="EMBL" id="KDQ56893.1"/>
    </source>
</evidence>
<dbReference type="AlphaFoldDB" id="A0A067PQ10"/>
<feature type="compositionally biased region" description="Polar residues" evidence="1">
    <location>
        <begin position="240"/>
        <end position="249"/>
    </location>
</feature>
<feature type="compositionally biased region" description="Acidic residues" evidence="1">
    <location>
        <begin position="61"/>
        <end position="76"/>
    </location>
</feature>
<proteinExistence type="predicted"/>
<feature type="compositionally biased region" description="Polar residues" evidence="1">
    <location>
        <begin position="25"/>
        <end position="36"/>
    </location>
</feature>
<dbReference type="InParanoid" id="A0A067PQ10"/>
<evidence type="ECO:0000313" key="4">
    <source>
        <dbReference type="Proteomes" id="UP000027265"/>
    </source>
</evidence>
<evidence type="ECO:0000256" key="1">
    <source>
        <dbReference type="SAM" id="MobiDB-lite"/>
    </source>
</evidence>
<feature type="compositionally biased region" description="Polar residues" evidence="1">
    <location>
        <begin position="154"/>
        <end position="163"/>
    </location>
</feature>
<feature type="compositionally biased region" description="Polar residues" evidence="1">
    <location>
        <begin position="415"/>
        <end position="428"/>
    </location>
</feature>
<feature type="compositionally biased region" description="Low complexity" evidence="1">
    <location>
        <begin position="44"/>
        <end position="54"/>
    </location>
</feature>
<feature type="region of interest" description="Disordered" evidence="1">
    <location>
        <begin position="240"/>
        <end position="337"/>
    </location>
</feature>
<feature type="region of interest" description="Disordered" evidence="1">
    <location>
        <begin position="489"/>
        <end position="544"/>
    </location>
</feature>
<feature type="region of interest" description="Disordered" evidence="1">
    <location>
        <begin position="362"/>
        <end position="431"/>
    </location>
</feature>
<feature type="compositionally biased region" description="Polar residues" evidence="1">
    <location>
        <begin position="382"/>
        <end position="409"/>
    </location>
</feature>
<keyword evidence="4" id="KW-1185">Reference proteome</keyword>
<feature type="compositionally biased region" description="Acidic residues" evidence="1">
    <location>
        <begin position="309"/>
        <end position="328"/>
    </location>
</feature>
<accession>A0A067PQ10</accession>
<feature type="compositionally biased region" description="Basic and acidic residues" evidence="1">
    <location>
        <begin position="187"/>
        <end position="197"/>
    </location>
</feature>
<keyword evidence="2" id="KW-0472">Membrane</keyword>
<dbReference type="Proteomes" id="UP000027265">
    <property type="component" value="Unassembled WGS sequence"/>
</dbReference>
<sequence>MFNRLSQIFPVAGSSAGPSDSASSTRTNRSHATTSKGKGKQRASFSSSKSGGPSIQRISDADDEEEEEEQPSDIDDSIVPLSRPQPAYLNYGAYPPPPNVAWRGGRPSHHVVASRIIGRSSSNPGSSTSPARSGSGFIIGNAPSGSGSAPGMYKSSSFKSTHSLRLDHRPSAGSLFHHHQTQPLSPIDERQSSEHRPSPLSTEYPVTVMEADVTDELAQASPARSVASSYFITRPLKRSISQGSTQTFGSTASTPPSIPPIDLRPQFSIPDLRPQLSPYEGRSDRQYHYPGRMASLPTIPGSSRQVTAENDDGEGPPDDGESGGEEGGEVSSLRSGSFVTAPTVYTYASSTRSIMTQDEEGADTDLDLGTNPNSRFHLPHHFSTNVERGSHSATTDSSGRSRSIQSHPSIRSIRSGPSVTESRSSSFISKRWQKDESFSSEHVTLEPSIRVIVKGCEEGGGASRTLFWLGFLLGPWCWLIGGWVTDRGQSPSERAGSGSKKGKGQREGGNDGMGQKEKQRGTSNEKGSPILPLYTSSNADPAPATTTKANRLHLNWNWSSLRIYPLFAPSVEDLSHGLQLKDPEAGVKPGAPKSLQLPLIVRAKDVSQSSQMGVDVMQQQKSGRWVRRCRIAAVVSGLLLLAAFVIALVFALRSRLR</sequence>
<keyword evidence="2" id="KW-1133">Transmembrane helix</keyword>